<dbReference type="GeneID" id="80399294"/>
<keyword evidence="2" id="KW-1185">Reference proteome</keyword>
<proteinExistence type="predicted"/>
<accession>A0A8S5L3K3</accession>
<dbReference type="Proteomes" id="UP000676614">
    <property type="component" value="Segment"/>
</dbReference>
<organism evidence="1 2">
    <name type="scientific">ssRNA phage SRR5208572_2</name>
    <dbReference type="NCBI Taxonomy" id="2786385"/>
    <lineage>
        <taxon>Viruses</taxon>
        <taxon>Riboviria</taxon>
        <taxon>Orthornavirae</taxon>
        <taxon>Lenarviricota</taxon>
        <taxon>Leviviricetes</taxon>
        <taxon>Norzivirales</taxon>
        <taxon>Solspiviridae</taxon>
        <taxon>Jargovirus</taxon>
        <taxon>Jargovirus pelovivens</taxon>
    </lineage>
</organism>
<keyword evidence="1" id="KW-0946">Virion</keyword>
<sequence length="116" mass="12249">MTIIVNTKSYSEDAQINQNAVRYAGPNQTFAVTDRIDLKRTPPKATSQSQGVAKSSLKTSRAFLVGTEYKTVIIESNVSIPVGVAAADAQAVIDDHEALIGGAVGTAVAINHDLKH</sequence>
<protein>
    <submittedName>
        <fullName evidence="1">Coat protein</fullName>
    </submittedName>
</protein>
<name>A0A8S5L3K3_9VIRU</name>
<dbReference type="GO" id="GO:0019028">
    <property type="term" value="C:viral capsid"/>
    <property type="evidence" value="ECO:0007669"/>
    <property type="project" value="UniProtKB-KW"/>
</dbReference>
<dbReference type="RefSeq" id="YP_010770087.1">
    <property type="nucleotide sequence ID" value="NC_074159.1"/>
</dbReference>
<keyword evidence="1" id="KW-0167">Capsid protein</keyword>
<gene>
    <name evidence="1" type="primary">SRR5208572_2_3</name>
</gene>
<dbReference type="KEGG" id="vg:80399294"/>
<evidence type="ECO:0000313" key="2">
    <source>
        <dbReference type="Proteomes" id="UP000676614"/>
    </source>
</evidence>
<reference evidence="1" key="1">
    <citation type="submission" date="2020-09" db="EMBL/GenBank/DDBJ databases">
        <title>Leviviricetes taxonomy.</title>
        <authorList>
            <person name="Stockdale S.R."/>
            <person name="Callanan J."/>
            <person name="Adriaenssens E.M."/>
            <person name="Kuhn J.H."/>
            <person name="Rumnieks J."/>
            <person name="Shkoporov A."/>
            <person name="Draper L.A."/>
            <person name="Ross P."/>
            <person name="Hill C."/>
        </authorList>
    </citation>
    <scope>NUCLEOTIDE SEQUENCE</scope>
</reference>
<evidence type="ECO:0000313" key="1">
    <source>
        <dbReference type="EMBL" id="DAD52350.1"/>
    </source>
</evidence>
<dbReference type="EMBL" id="BK014078">
    <property type="protein sequence ID" value="DAD52350.1"/>
    <property type="molecule type" value="Genomic_RNA"/>
</dbReference>